<gene>
    <name evidence="2" type="ORF">ACFPET_05875</name>
</gene>
<dbReference type="Proteomes" id="UP001595823">
    <property type="component" value="Unassembled WGS sequence"/>
</dbReference>
<keyword evidence="1" id="KW-0732">Signal</keyword>
<name>A0ABV8TWH0_9ACTN</name>
<evidence type="ECO:0008006" key="4">
    <source>
        <dbReference type="Google" id="ProtNLM"/>
    </source>
</evidence>
<feature type="signal peptide" evidence="1">
    <location>
        <begin position="1"/>
        <end position="25"/>
    </location>
</feature>
<keyword evidence="3" id="KW-1185">Reference proteome</keyword>
<reference evidence="3" key="1">
    <citation type="journal article" date="2019" name="Int. J. Syst. Evol. Microbiol.">
        <title>The Global Catalogue of Microorganisms (GCM) 10K type strain sequencing project: providing services to taxonomists for standard genome sequencing and annotation.</title>
        <authorList>
            <consortium name="The Broad Institute Genomics Platform"/>
            <consortium name="The Broad Institute Genome Sequencing Center for Infectious Disease"/>
            <person name="Wu L."/>
            <person name="Ma J."/>
        </authorList>
    </citation>
    <scope>NUCLEOTIDE SEQUENCE [LARGE SCALE GENOMIC DNA]</scope>
    <source>
        <strain evidence="3">IBRC-M 10908</strain>
    </source>
</reference>
<proteinExistence type="predicted"/>
<evidence type="ECO:0000313" key="2">
    <source>
        <dbReference type="EMBL" id="MFC4334721.1"/>
    </source>
</evidence>
<feature type="chain" id="PRO_5046713253" description="Lipocalin-like domain-containing protein" evidence="1">
    <location>
        <begin position="26"/>
        <end position="159"/>
    </location>
</feature>
<comment type="caution">
    <text evidence="2">The sequence shown here is derived from an EMBL/GenBank/DDBJ whole genome shotgun (WGS) entry which is preliminary data.</text>
</comment>
<evidence type="ECO:0000256" key="1">
    <source>
        <dbReference type="SAM" id="SignalP"/>
    </source>
</evidence>
<dbReference type="EMBL" id="JBHSDK010000009">
    <property type="protein sequence ID" value="MFC4334721.1"/>
    <property type="molecule type" value="Genomic_DNA"/>
</dbReference>
<dbReference type="RefSeq" id="WP_380618699.1">
    <property type="nucleotide sequence ID" value="NZ_JBHSDK010000009.1"/>
</dbReference>
<accession>A0ABV8TWH0</accession>
<sequence>MKVRHALVTPTVVGMALLTSSAATGTPNTVPIPPAEFDNDCLGGTWRLADHPEPETRWDMDEHGLTVRLIDSELRDGCGTYQYDVTNTSGAGRSFDLEWHLTDDADRELAVFTTGSRMSSGGQSITQVTFTATDLDGHASPSDVSMIEPKVVPLSVLTD</sequence>
<evidence type="ECO:0000313" key="3">
    <source>
        <dbReference type="Proteomes" id="UP001595823"/>
    </source>
</evidence>
<protein>
    <recommendedName>
        <fullName evidence="4">Lipocalin-like domain-containing protein</fullName>
    </recommendedName>
</protein>
<organism evidence="2 3">
    <name type="scientific">Salininema proteolyticum</name>
    <dbReference type="NCBI Taxonomy" id="1607685"/>
    <lineage>
        <taxon>Bacteria</taxon>
        <taxon>Bacillati</taxon>
        <taxon>Actinomycetota</taxon>
        <taxon>Actinomycetes</taxon>
        <taxon>Glycomycetales</taxon>
        <taxon>Glycomycetaceae</taxon>
        <taxon>Salininema</taxon>
    </lineage>
</organism>